<keyword evidence="3" id="KW-0238">DNA-binding</keyword>
<protein>
    <submittedName>
        <fullName evidence="3">ARID DNA-binding domain-containing protein</fullName>
    </submittedName>
</protein>
<keyword evidence="1" id="KW-0863">Zinc-finger</keyword>
<accession>A0ABQ5ICA5</accession>
<dbReference type="EMBL" id="BQNB010020524">
    <property type="protein sequence ID" value="GJT96922.1"/>
    <property type="molecule type" value="Genomic_DNA"/>
</dbReference>
<gene>
    <name evidence="3" type="ORF">Tco_1092440</name>
</gene>
<dbReference type="InterPro" id="IPR036875">
    <property type="entry name" value="Znf_CCHC_sf"/>
</dbReference>
<organism evidence="3 4">
    <name type="scientific">Tanacetum coccineum</name>
    <dbReference type="NCBI Taxonomy" id="301880"/>
    <lineage>
        <taxon>Eukaryota</taxon>
        <taxon>Viridiplantae</taxon>
        <taxon>Streptophyta</taxon>
        <taxon>Embryophyta</taxon>
        <taxon>Tracheophyta</taxon>
        <taxon>Spermatophyta</taxon>
        <taxon>Magnoliopsida</taxon>
        <taxon>eudicotyledons</taxon>
        <taxon>Gunneridae</taxon>
        <taxon>Pentapetalae</taxon>
        <taxon>asterids</taxon>
        <taxon>campanulids</taxon>
        <taxon>Asterales</taxon>
        <taxon>Asteraceae</taxon>
        <taxon>Asteroideae</taxon>
        <taxon>Anthemideae</taxon>
        <taxon>Anthemidinae</taxon>
        <taxon>Tanacetum</taxon>
    </lineage>
</organism>
<dbReference type="Pfam" id="PF00098">
    <property type="entry name" value="zf-CCHC"/>
    <property type="match status" value="1"/>
</dbReference>
<dbReference type="Pfam" id="PF22936">
    <property type="entry name" value="Pol_BBD"/>
    <property type="match status" value="1"/>
</dbReference>
<dbReference type="SUPFAM" id="SSF57756">
    <property type="entry name" value="Retrovirus zinc finger-like domains"/>
    <property type="match status" value="2"/>
</dbReference>
<reference evidence="3" key="2">
    <citation type="submission" date="2022-01" db="EMBL/GenBank/DDBJ databases">
        <authorList>
            <person name="Yamashiro T."/>
            <person name="Shiraishi A."/>
            <person name="Satake H."/>
            <person name="Nakayama K."/>
        </authorList>
    </citation>
    <scope>NUCLEOTIDE SEQUENCE</scope>
</reference>
<evidence type="ECO:0000313" key="4">
    <source>
        <dbReference type="Proteomes" id="UP001151760"/>
    </source>
</evidence>
<evidence type="ECO:0000313" key="3">
    <source>
        <dbReference type="EMBL" id="GJT96922.1"/>
    </source>
</evidence>
<dbReference type="Proteomes" id="UP001151760">
    <property type="component" value="Unassembled WGS sequence"/>
</dbReference>
<dbReference type="PANTHER" id="PTHR46410">
    <property type="entry name" value="AT-RICH INTERACTIVE DOMAIN-CONTAINING PROTEIN 2"/>
    <property type="match status" value="1"/>
</dbReference>
<proteinExistence type="predicted"/>
<evidence type="ECO:0000259" key="2">
    <source>
        <dbReference type="PROSITE" id="PS50158"/>
    </source>
</evidence>
<name>A0ABQ5ICA5_9ASTR</name>
<feature type="domain" description="CCHC-type" evidence="2">
    <location>
        <begin position="54"/>
        <end position="68"/>
    </location>
</feature>
<dbReference type="PROSITE" id="PS50158">
    <property type="entry name" value="ZF_CCHC"/>
    <property type="match status" value="1"/>
</dbReference>
<dbReference type="InterPro" id="IPR054722">
    <property type="entry name" value="PolX-like_BBD"/>
</dbReference>
<evidence type="ECO:0000256" key="1">
    <source>
        <dbReference type="PROSITE-ProRule" id="PRU00047"/>
    </source>
</evidence>
<sequence length="285" mass="33491">MEFMRRKIKREKESFHPCARRITKEGKASLRNRIEQMNLFNSNLPQNKFKNYTCFYCMQEGHIKNSCPTKRRDEFLYAKAGTISFRHGDEATRARIRKNKETVMCFKCRGLGHFADACSQKNAKIMQKQEKEEIAATPPLPEPKVSLKYPEFVHFKTIGILDGTDKGTWDDFWYLSNTSNKHMTANLDFFLNIKEEFLVEKLEKPKKFLFSYGIGEVMIKYGEGTYEIPGVYYTPEVTLNILSKELLRKQGFEIIWSGDRCSLVYMFKDKQGRNINIDKLREQFS</sequence>
<dbReference type="PANTHER" id="PTHR46410:SF26">
    <property type="entry name" value="BULB-TYPE LECTIN DOMAIN-CONTAINING PROTEIN-RELATED"/>
    <property type="match status" value="1"/>
</dbReference>
<keyword evidence="4" id="KW-1185">Reference proteome</keyword>
<dbReference type="SMART" id="SM00343">
    <property type="entry name" value="ZnF_C2HC"/>
    <property type="match status" value="2"/>
</dbReference>
<dbReference type="InterPro" id="IPR001878">
    <property type="entry name" value="Znf_CCHC"/>
</dbReference>
<keyword evidence="1" id="KW-0862">Zinc</keyword>
<reference evidence="3" key="1">
    <citation type="journal article" date="2022" name="Int. J. Mol. Sci.">
        <title>Draft Genome of Tanacetum Coccineum: Genomic Comparison of Closely Related Tanacetum-Family Plants.</title>
        <authorList>
            <person name="Yamashiro T."/>
            <person name="Shiraishi A."/>
            <person name="Nakayama K."/>
            <person name="Satake H."/>
        </authorList>
    </citation>
    <scope>NUCLEOTIDE SEQUENCE</scope>
</reference>
<keyword evidence="1" id="KW-0479">Metal-binding</keyword>
<dbReference type="GO" id="GO:0003677">
    <property type="term" value="F:DNA binding"/>
    <property type="evidence" value="ECO:0007669"/>
    <property type="project" value="UniProtKB-KW"/>
</dbReference>
<comment type="caution">
    <text evidence="3">The sequence shown here is derived from an EMBL/GenBank/DDBJ whole genome shotgun (WGS) entry which is preliminary data.</text>
</comment>
<dbReference type="Gene3D" id="4.10.60.10">
    <property type="entry name" value="Zinc finger, CCHC-type"/>
    <property type="match status" value="1"/>
</dbReference>